<organism evidence="3 4">
    <name type="scientific">Actinoplanes sandaracinus</name>
    <dbReference type="NCBI Taxonomy" id="3045177"/>
    <lineage>
        <taxon>Bacteria</taxon>
        <taxon>Bacillati</taxon>
        <taxon>Actinomycetota</taxon>
        <taxon>Actinomycetes</taxon>
        <taxon>Micromonosporales</taxon>
        <taxon>Micromonosporaceae</taxon>
        <taxon>Actinoplanes</taxon>
    </lineage>
</organism>
<dbReference type="PANTHER" id="PTHR36933:SF1">
    <property type="entry name" value="SLL0788 PROTEIN"/>
    <property type="match status" value="1"/>
</dbReference>
<dbReference type="PANTHER" id="PTHR36933">
    <property type="entry name" value="SLL0788 PROTEIN"/>
    <property type="match status" value="1"/>
</dbReference>
<name>A0ABT6WDL4_9ACTN</name>
<sequence>MTNDGPAPTGDEDGPAPAPRRISYWIPVALVVGLILGAVIGFVVPRGASLPADDSPEAGFARDMTTHHTQAVEMGLVAFVRAQNPDVRSMAVDIALNQQGQIGMMQAWLREWKLQPTRSEPPMAWMPGGEQSVVNGLMPGMATQAELKQLNEATGLDEDRLFLKLMIQHHLGGVHMAQEVLKLSDDQEVVEAAQLTINSQQRELTDMKSLQQQIEAAA</sequence>
<evidence type="ECO:0000313" key="3">
    <source>
        <dbReference type="EMBL" id="MDI6097826.1"/>
    </source>
</evidence>
<feature type="domain" description="DUF305" evidence="2">
    <location>
        <begin position="57"/>
        <end position="210"/>
    </location>
</feature>
<gene>
    <name evidence="3" type="ORF">QLQ12_04325</name>
</gene>
<dbReference type="Gene3D" id="1.20.1260.10">
    <property type="match status" value="1"/>
</dbReference>
<reference evidence="3 4" key="1">
    <citation type="submission" date="2023-05" db="EMBL/GenBank/DDBJ databases">
        <title>Actinoplanes sp. NEAU-A12 genome sequencing.</title>
        <authorList>
            <person name="Wang Z.-S."/>
        </authorList>
    </citation>
    <scope>NUCLEOTIDE SEQUENCE [LARGE SCALE GENOMIC DNA]</scope>
    <source>
        <strain evidence="3 4">NEAU-A12</strain>
    </source>
</reference>
<keyword evidence="1" id="KW-0812">Transmembrane</keyword>
<evidence type="ECO:0000259" key="2">
    <source>
        <dbReference type="Pfam" id="PF03713"/>
    </source>
</evidence>
<feature type="transmembrane region" description="Helical" evidence="1">
    <location>
        <begin position="22"/>
        <end position="44"/>
    </location>
</feature>
<dbReference type="InterPro" id="IPR005183">
    <property type="entry name" value="DUF305_CopM-like"/>
</dbReference>
<keyword evidence="1" id="KW-0472">Membrane</keyword>
<evidence type="ECO:0000313" key="4">
    <source>
        <dbReference type="Proteomes" id="UP001241758"/>
    </source>
</evidence>
<dbReference type="EMBL" id="JASCTH010000002">
    <property type="protein sequence ID" value="MDI6097826.1"/>
    <property type="molecule type" value="Genomic_DNA"/>
</dbReference>
<dbReference type="InterPro" id="IPR012347">
    <property type="entry name" value="Ferritin-like"/>
</dbReference>
<keyword evidence="4" id="KW-1185">Reference proteome</keyword>
<comment type="caution">
    <text evidence="3">The sequence shown here is derived from an EMBL/GenBank/DDBJ whole genome shotgun (WGS) entry which is preliminary data.</text>
</comment>
<proteinExistence type="predicted"/>
<dbReference type="Pfam" id="PF03713">
    <property type="entry name" value="DUF305"/>
    <property type="match status" value="1"/>
</dbReference>
<protein>
    <submittedName>
        <fullName evidence="3">DUF305 domain-containing protein</fullName>
    </submittedName>
</protein>
<keyword evidence="1" id="KW-1133">Transmembrane helix</keyword>
<accession>A0ABT6WDL4</accession>
<evidence type="ECO:0000256" key="1">
    <source>
        <dbReference type="SAM" id="Phobius"/>
    </source>
</evidence>
<dbReference type="Proteomes" id="UP001241758">
    <property type="component" value="Unassembled WGS sequence"/>
</dbReference>